<proteinExistence type="predicted"/>
<dbReference type="Ensembl" id="ENSCPRT00005004933.1">
    <property type="protein sequence ID" value="ENSCPRP00005004199.1"/>
    <property type="gene ID" value="ENSCPRG00005003091.1"/>
</dbReference>
<protein>
    <submittedName>
        <fullName evidence="1">Uncharacterized protein</fullName>
    </submittedName>
</protein>
<keyword evidence="2" id="KW-1185">Reference proteome</keyword>
<organism evidence="1 2">
    <name type="scientific">Crocodylus porosus</name>
    <name type="common">Saltwater crocodile</name>
    <name type="synonym">Estuarine crocodile</name>
    <dbReference type="NCBI Taxonomy" id="8502"/>
    <lineage>
        <taxon>Eukaryota</taxon>
        <taxon>Metazoa</taxon>
        <taxon>Chordata</taxon>
        <taxon>Craniata</taxon>
        <taxon>Vertebrata</taxon>
        <taxon>Euteleostomi</taxon>
        <taxon>Archelosauria</taxon>
        <taxon>Archosauria</taxon>
        <taxon>Crocodylia</taxon>
        <taxon>Longirostres</taxon>
        <taxon>Crocodylidae</taxon>
        <taxon>Crocodylus</taxon>
    </lineage>
</organism>
<reference evidence="1" key="1">
    <citation type="submission" date="2025-08" db="UniProtKB">
        <authorList>
            <consortium name="Ensembl"/>
        </authorList>
    </citation>
    <scope>IDENTIFICATION</scope>
</reference>
<dbReference type="Proteomes" id="UP000594220">
    <property type="component" value="Unplaced"/>
</dbReference>
<name>A0A7M4E4C5_CROPO</name>
<sequence>IPFWILQLVKNFSSTNYRLDNAITHSQALPLLATVRDNGCRSLERLPVFVKGGVVLLSRSATDSRIQAKVPLCCLTEALLQLTCLPWAAFALAFPNL</sequence>
<accession>A0A7M4E4C5</accession>
<dbReference type="AlphaFoldDB" id="A0A7M4E4C5"/>
<reference evidence="1" key="2">
    <citation type="submission" date="2025-09" db="UniProtKB">
        <authorList>
            <consortium name="Ensembl"/>
        </authorList>
    </citation>
    <scope>IDENTIFICATION</scope>
</reference>
<evidence type="ECO:0000313" key="2">
    <source>
        <dbReference type="Proteomes" id="UP000594220"/>
    </source>
</evidence>
<evidence type="ECO:0000313" key="1">
    <source>
        <dbReference type="Ensembl" id="ENSCPRP00005004199.1"/>
    </source>
</evidence>